<dbReference type="Proteomes" id="UP001165960">
    <property type="component" value="Unassembled WGS sequence"/>
</dbReference>
<accession>A0ACC2RDV6</accession>
<sequence>MSSSNCRNFWDLVQEFHKNNPTGLSPPKSLLALKIPKVHKNFLVATLPQGGIQPQEKGKDNVNSLPSLALEATAPMSTL</sequence>
<organism evidence="1 2">
    <name type="scientific">Entomophthora muscae</name>
    <dbReference type="NCBI Taxonomy" id="34485"/>
    <lineage>
        <taxon>Eukaryota</taxon>
        <taxon>Fungi</taxon>
        <taxon>Fungi incertae sedis</taxon>
        <taxon>Zoopagomycota</taxon>
        <taxon>Entomophthoromycotina</taxon>
        <taxon>Entomophthoromycetes</taxon>
        <taxon>Entomophthorales</taxon>
        <taxon>Entomophthoraceae</taxon>
        <taxon>Entomophthora</taxon>
    </lineage>
</organism>
<comment type="caution">
    <text evidence="1">The sequence shown here is derived from an EMBL/GenBank/DDBJ whole genome shotgun (WGS) entry which is preliminary data.</text>
</comment>
<dbReference type="EMBL" id="QTSX02007479">
    <property type="protein sequence ID" value="KAJ9048237.1"/>
    <property type="molecule type" value="Genomic_DNA"/>
</dbReference>
<gene>
    <name evidence="1" type="ORF">DSO57_1037030</name>
</gene>
<protein>
    <submittedName>
        <fullName evidence="1">Uncharacterized protein</fullName>
    </submittedName>
</protein>
<proteinExistence type="predicted"/>
<keyword evidence="2" id="KW-1185">Reference proteome</keyword>
<evidence type="ECO:0000313" key="1">
    <source>
        <dbReference type="EMBL" id="KAJ9048237.1"/>
    </source>
</evidence>
<name>A0ACC2RDV6_9FUNG</name>
<evidence type="ECO:0000313" key="2">
    <source>
        <dbReference type="Proteomes" id="UP001165960"/>
    </source>
</evidence>
<reference evidence="1" key="1">
    <citation type="submission" date="2022-04" db="EMBL/GenBank/DDBJ databases">
        <title>Genome of the entomopathogenic fungus Entomophthora muscae.</title>
        <authorList>
            <person name="Elya C."/>
            <person name="Lovett B.R."/>
            <person name="Lee E."/>
            <person name="Macias A.M."/>
            <person name="Hajek A.E."/>
            <person name="De Bivort B.L."/>
            <person name="Kasson M.T."/>
            <person name="De Fine Licht H.H."/>
            <person name="Stajich J.E."/>
        </authorList>
    </citation>
    <scope>NUCLEOTIDE SEQUENCE</scope>
    <source>
        <strain evidence="1">Berkeley</strain>
    </source>
</reference>